<dbReference type="PANTHER" id="PTHR40788">
    <property type="entry name" value="CLR5 DOMAIN-CONTAINING PROTEIN-RELATED"/>
    <property type="match status" value="1"/>
</dbReference>
<organism evidence="2 3">
    <name type="scientific">Paecilomyces lecythidis</name>
    <dbReference type="NCBI Taxonomy" id="3004212"/>
    <lineage>
        <taxon>Eukaryota</taxon>
        <taxon>Fungi</taxon>
        <taxon>Dikarya</taxon>
        <taxon>Ascomycota</taxon>
        <taxon>Pezizomycotina</taxon>
        <taxon>Eurotiomycetes</taxon>
        <taxon>Eurotiomycetidae</taxon>
        <taxon>Eurotiales</taxon>
        <taxon>Thermoascaceae</taxon>
        <taxon>Paecilomyces</taxon>
    </lineage>
</organism>
<proteinExistence type="predicted"/>
<reference evidence="2 3" key="1">
    <citation type="journal article" date="2024" name="IMA Fungus">
        <title>IMA Genome - F19 : A genome assembly and annotation guide to empower mycologists, including annotated draft genome sequences of Ceratocystis pirilliformis, Diaporthe australafricana, Fusarium ophioides, Paecilomyces lecythidis, and Sporothrix stenoceras.</title>
        <authorList>
            <person name="Aylward J."/>
            <person name="Wilson A.M."/>
            <person name="Visagie C.M."/>
            <person name="Spraker J."/>
            <person name="Barnes I."/>
            <person name="Buitendag C."/>
            <person name="Ceriani C."/>
            <person name="Del Mar Angel L."/>
            <person name="du Plessis D."/>
            <person name="Fuchs T."/>
            <person name="Gasser K."/>
            <person name="Kramer D."/>
            <person name="Li W."/>
            <person name="Munsamy K."/>
            <person name="Piso A."/>
            <person name="Price J.L."/>
            <person name="Sonnekus B."/>
            <person name="Thomas C."/>
            <person name="van der Nest A."/>
            <person name="van Dijk A."/>
            <person name="van Heerden A."/>
            <person name="van Vuuren N."/>
            <person name="Yilmaz N."/>
            <person name="Duong T.A."/>
            <person name="van der Merwe N.A."/>
            <person name="Wingfield M.J."/>
            <person name="Wingfield B.D."/>
        </authorList>
    </citation>
    <scope>NUCLEOTIDE SEQUENCE [LARGE SCALE GENOMIC DNA]</scope>
    <source>
        <strain evidence="2 3">CMW 18167</strain>
    </source>
</reference>
<evidence type="ECO:0000313" key="2">
    <source>
        <dbReference type="EMBL" id="KAL1871190.1"/>
    </source>
</evidence>
<accession>A0ABR3X5S4</accession>
<evidence type="ECO:0000256" key="1">
    <source>
        <dbReference type="SAM" id="MobiDB-lite"/>
    </source>
</evidence>
<comment type="caution">
    <text evidence="2">The sequence shown here is derived from an EMBL/GenBank/DDBJ whole genome shotgun (WGS) entry which is preliminary data.</text>
</comment>
<name>A0ABR3X5S4_9EURO</name>
<feature type="region of interest" description="Disordered" evidence="1">
    <location>
        <begin position="63"/>
        <end position="84"/>
    </location>
</feature>
<gene>
    <name evidence="2" type="ORF">Plec18167_007124</name>
</gene>
<evidence type="ECO:0000313" key="3">
    <source>
        <dbReference type="Proteomes" id="UP001583193"/>
    </source>
</evidence>
<dbReference type="Proteomes" id="UP001583193">
    <property type="component" value="Unassembled WGS sequence"/>
</dbReference>
<dbReference type="EMBL" id="JAVDPF010000028">
    <property type="protein sequence ID" value="KAL1871190.1"/>
    <property type="molecule type" value="Genomic_DNA"/>
</dbReference>
<sequence>MEGITQADVVRELHNDLVRKYSSHAPAIESIWRSLGQNKRASCLKAGASLNIIIDDILEADSEDRDRKNRPRKSNKAAAAALGASPDQDVALPGLVANARDQHESLEEYLELLSTESAVLAYTVNTWFFSRPELLPGEKGRRLPVHTDKYISPAFFEAIHSAVRGAAVWGYICHLLELLGLYTADKVYRAILLQEISNVLSMEYERCRELLKRHVQIGTGSKWFKRVSNAYDRAGNARVTMKGNPEQLTRSDPQLHYMLRLCQSETNATKAVPWIKKLSDLYHADQTEREKLTEKEAEILGDLAVIVAFTQDLSSIVSLPSVFRKTGQLFISKYQELDAELNQLGKDIDLRDYVVPISNLQEPSMAEGAMSALNKFIAEKLAQI</sequence>
<protein>
    <submittedName>
        <fullName evidence="2">Uncharacterized protein</fullName>
    </submittedName>
</protein>
<keyword evidence="3" id="KW-1185">Reference proteome</keyword>
<dbReference type="PANTHER" id="PTHR40788:SF1">
    <property type="entry name" value="IPA PROTEIN"/>
    <property type="match status" value="1"/>
</dbReference>